<evidence type="ECO:0000313" key="1">
    <source>
        <dbReference type="EMBL" id="KAF2279411.1"/>
    </source>
</evidence>
<keyword evidence="2" id="KW-1185">Reference proteome</keyword>
<dbReference type="GeneID" id="54546635"/>
<reference evidence="1" key="1">
    <citation type="journal article" date="2020" name="Stud. Mycol.">
        <title>101 Dothideomycetes genomes: a test case for predicting lifestyles and emergence of pathogens.</title>
        <authorList>
            <person name="Haridas S."/>
            <person name="Albert R."/>
            <person name="Binder M."/>
            <person name="Bloem J."/>
            <person name="Labutti K."/>
            <person name="Salamov A."/>
            <person name="Andreopoulos B."/>
            <person name="Baker S."/>
            <person name="Barry K."/>
            <person name="Bills G."/>
            <person name="Bluhm B."/>
            <person name="Cannon C."/>
            <person name="Castanera R."/>
            <person name="Culley D."/>
            <person name="Daum C."/>
            <person name="Ezra D."/>
            <person name="Gonzalez J."/>
            <person name="Henrissat B."/>
            <person name="Kuo A."/>
            <person name="Liang C."/>
            <person name="Lipzen A."/>
            <person name="Lutzoni F."/>
            <person name="Magnuson J."/>
            <person name="Mondo S."/>
            <person name="Nolan M."/>
            <person name="Ohm R."/>
            <person name="Pangilinan J."/>
            <person name="Park H.-J."/>
            <person name="Ramirez L."/>
            <person name="Alfaro M."/>
            <person name="Sun H."/>
            <person name="Tritt A."/>
            <person name="Yoshinaga Y."/>
            <person name="Zwiers L.-H."/>
            <person name="Turgeon B."/>
            <person name="Goodwin S."/>
            <person name="Spatafora J."/>
            <person name="Crous P."/>
            <person name="Grigoriev I."/>
        </authorList>
    </citation>
    <scope>NUCLEOTIDE SEQUENCE</scope>
    <source>
        <strain evidence="1">CBS 379.55</strain>
    </source>
</reference>
<name>A0A6A6JS13_WESOR</name>
<evidence type="ECO:0000313" key="2">
    <source>
        <dbReference type="Proteomes" id="UP000800097"/>
    </source>
</evidence>
<protein>
    <submittedName>
        <fullName evidence="1">Uncharacterized protein</fullName>
    </submittedName>
</protein>
<sequence length="196" mass="21949">MERPYVSDPSSESSLRNLTIKHALSCASRSQIRRLLEDSLLYPRFACGSFLLSSGGFSSQCWRGARGRHCNVKDVRASQVHQRMQEASFHPDQDVALAFGHKEPPTITILHWLRVPHRLTTNYKTLFLGRRNTETVQPWRKPSDGQGATSNRFLEPLLETCTAVTSGGRYRQVPVLVLGSGTPGGWAHKWPCVGHV</sequence>
<accession>A0A6A6JS13</accession>
<dbReference type="AlphaFoldDB" id="A0A6A6JS13"/>
<organism evidence="1 2">
    <name type="scientific">Westerdykella ornata</name>
    <dbReference type="NCBI Taxonomy" id="318751"/>
    <lineage>
        <taxon>Eukaryota</taxon>
        <taxon>Fungi</taxon>
        <taxon>Dikarya</taxon>
        <taxon>Ascomycota</taxon>
        <taxon>Pezizomycotina</taxon>
        <taxon>Dothideomycetes</taxon>
        <taxon>Pleosporomycetidae</taxon>
        <taxon>Pleosporales</taxon>
        <taxon>Sporormiaceae</taxon>
        <taxon>Westerdykella</taxon>
    </lineage>
</organism>
<proteinExistence type="predicted"/>
<dbReference type="RefSeq" id="XP_033656950.1">
    <property type="nucleotide sequence ID" value="XM_033793460.1"/>
</dbReference>
<dbReference type="EMBL" id="ML986486">
    <property type="protein sequence ID" value="KAF2279411.1"/>
    <property type="molecule type" value="Genomic_DNA"/>
</dbReference>
<gene>
    <name evidence="1" type="ORF">EI97DRAFT_175433</name>
</gene>
<dbReference type="Proteomes" id="UP000800097">
    <property type="component" value="Unassembled WGS sequence"/>
</dbReference>